<keyword evidence="2" id="KW-1185">Reference proteome</keyword>
<reference evidence="1 2" key="1">
    <citation type="journal article" date="2021" name="BMC Genomics">
        <title>Datura genome reveals duplications of psychoactive alkaloid biosynthetic genes and high mutation rate following tissue culture.</title>
        <authorList>
            <person name="Rajewski A."/>
            <person name="Carter-House D."/>
            <person name="Stajich J."/>
            <person name="Litt A."/>
        </authorList>
    </citation>
    <scope>NUCLEOTIDE SEQUENCE [LARGE SCALE GENOMIC DNA]</scope>
    <source>
        <strain evidence="1">AR-01</strain>
    </source>
</reference>
<comment type="caution">
    <text evidence="1">The sequence shown here is derived from an EMBL/GenBank/DDBJ whole genome shotgun (WGS) entry which is preliminary data.</text>
</comment>
<evidence type="ECO:0000313" key="1">
    <source>
        <dbReference type="EMBL" id="MCD7467983.1"/>
    </source>
</evidence>
<dbReference type="Proteomes" id="UP000823775">
    <property type="component" value="Unassembled WGS sequence"/>
</dbReference>
<protein>
    <submittedName>
        <fullName evidence="1">Uncharacterized protein</fullName>
    </submittedName>
</protein>
<accession>A0ABS8TA07</accession>
<feature type="non-terminal residue" evidence="1">
    <location>
        <position position="1"/>
    </location>
</feature>
<gene>
    <name evidence="1" type="ORF">HAX54_005748</name>
</gene>
<proteinExistence type="predicted"/>
<evidence type="ECO:0000313" key="2">
    <source>
        <dbReference type="Proteomes" id="UP000823775"/>
    </source>
</evidence>
<name>A0ABS8TA07_DATST</name>
<sequence>VRVGIRYCGRDQCMVLGSNIRGRGLRSRSRVWFKGESLLSGSGLCLRLGLGVMSQVKARTCVLGQVSDRCGDSRVGSRVWYWDWVRYLKLVVGYQVGVKTRVRCWDPFQGGEV</sequence>
<organism evidence="1 2">
    <name type="scientific">Datura stramonium</name>
    <name type="common">Jimsonweed</name>
    <name type="synonym">Common thornapple</name>
    <dbReference type="NCBI Taxonomy" id="4076"/>
    <lineage>
        <taxon>Eukaryota</taxon>
        <taxon>Viridiplantae</taxon>
        <taxon>Streptophyta</taxon>
        <taxon>Embryophyta</taxon>
        <taxon>Tracheophyta</taxon>
        <taxon>Spermatophyta</taxon>
        <taxon>Magnoliopsida</taxon>
        <taxon>eudicotyledons</taxon>
        <taxon>Gunneridae</taxon>
        <taxon>Pentapetalae</taxon>
        <taxon>asterids</taxon>
        <taxon>lamiids</taxon>
        <taxon>Solanales</taxon>
        <taxon>Solanaceae</taxon>
        <taxon>Solanoideae</taxon>
        <taxon>Datureae</taxon>
        <taxon>Datura</taxon>
    </lineage>
</organism>
<dbReference type="EMBL" id="JACEIK010001291">
    <property type="protein sequence ID" value="MCD7467983.1"/>
    <property type="molecule type" value="Genomic_DNA"/>
</dbReference>